<reference evidence="14" key="2">
    <citation type="submission" date="2020-02" db="EMBL/GenBank/DDBJ databases">
        <authorList>
            <person name="Matsumoto Y."/>
            <person name="Kinjo T."/>
            <person name="Motooka D."/>
            <person name="Nabeya D."/>
            <person name="Jung N."/>
            <person name="Uechi K."/>
            <person name="Horii T."/>
            <person name="Iida T."/>
            <person name="Fujita J."/>
            <person name="Nakamura S."/>
        </authorList>
    </citation>
    <scope>NUCLEOTIDE SEQUENCE</scope>
    <source>
        <strain evidence="14">JCM 13573</strain>
    </source>
</reference>
<evidence type="ECO:0000313" key="15">
    <source>
        <dbReference type="EMBL" id="QPI37481.1"/>
    </source>
</evidence>
<keyword evidence="16" id="KW-1185">Reference proteome</keyword>
<feature type="transmembrane region" description="Helical" evidence="13">
    <location>
        <begin position="42"/>
        <end position="63"/>
    </location>
</feature>
<evidence type="ECO:0000256" key="3">
    <source>
        <dbReference type="ARBA" id="ARBA00022448"/>
    </source>
</evidence>
<feature type="transmembrane region" description="Helical" evidence="13">
    <location>
        <begin position="12"/>
        <end position="30"/>
    </location>
</feature>
<comment type="catalytic activity">
    <reaction evidence="12">
        <text>K(+)(in) = K(+)(out)</text>
        <dbReference type="Rhea" id="RHEA:29463"/>
        <dbReference type="ChEBI" id="CHEBI:29103"/>
    </reaction>
</comment>
<organism evidence="15 17">
    <name type="scientific">Mycobacterium kubicae</name>
    <dbReference type="NCBI Taxonomy" id="120959"/>
    <lineage>
        <taxon>Bacteria</taxon>
        <taxon>Bacillati</taxon>
        <taxon>Actinomycetota</taxon>
        <taxon>Actinomycetes</taxon>
        <taxon>Mycobacteriales</taxon>
        <taxon>Mycobacteriaceae</taxon>
        <taxon>Mycobacterium</taxon>
        <taxon>Mycobacterium simiae complex</taxon>
    </lineage>
</organism>
<dbReference type="GO" id="GO:0016020">
    <property type="term" value="C:membrane"/>
    <property type="evidence" value="ECO:0007669"/>
    <property type="project" value="UniProtKB-SubCell"/>
</dbReference>
<dbReference type="Proteomes" id="UP000663583">
    <property type="component" value="Chromosome"/>
</dbReference>
<accession>A0AAX1JAL5</accession>
<evidence type="ECO:0000256" key="11">
    <source>
        <dbReference type="ARBA" id="ARBA00023303"/>
    </source>
</evidence>
<keyword evidence="11" id="KW-0407">Ion channel</keyword>
<reference evidence="14 16" key="1">
    <citation type="journal article" date="2019" name="Emerg. Microbes Infect.">
        <title>Comprehensive subspecies identification of 175 nontuberculous mycobacteria species based on 7547 genomic profiles.</title>
        <authorList>
            <person name="Matsumoto Y."/>
            <person name="Kinjo T."/>
            <person name="Motooka D."/>
            <person name="Nabeya D."/>
            <person name="Jung N."/>
            <person name="Uechi K."/>
            <person name="Horii T."/>
            <person name="Iida T."/>
            <person name="Fujita J."/>
            <person name="Nakamura S."/>
        </authorList>
    </citation>
    <scope>NUCLEOTIDE SEQUENCE [LARGE SCALE GENOMIC DNA]</scope>
    <source>
        <strain evidence="14 16">JCM 13573</strain>
    </source>
</reference>
<sequence length="197" mass="22094">MTTRKASPDRVKAFSDGVFAVIITVLVLELRPPAADSFRALLPLWPTGLSYVVSYLFIAIVWVNHHHLFNYADVATPRLVWSNFAHLFSVSLLPFTTEWIADTRLGDAPVALYAAVFVLVNVTYLALCWEAIDRPAHDDVPTQMRRMLRMRSVLTIGIFSAAAVIALRWPVAAMALICLCLIGYLRPDLPDRKQVED</sequence>
<dbReference type="RefSeq" id="WP_085074992.1">
    <property type="nucleotide sequence ID" value="NZ_BLKU01000005.1"/>
</dbReference>
<evidence type="ECO:0000256" key="13">
    <source>
        <dbReference type="SAM" id="Phobius"/>
    </source>
</evidence>
<evidence type="ECO:0000313" key="17">
    <source>
        <dbReference type="Proteomes" id="UP000663583"/>
    </source>
</evidence>
<dbReference type="AlphaFoldDB" id="A0AAX1JAL5"/>
<keyword evidence="5 13" id="KW-0812">Transmembrane</keyword>
<dbReference type="EMBL" id="CP065047">
    <property type="protein sequence ID" value="QPI37481.1"/>
    <property type="molecule type" value="Genomic_DNA"/>
</dbReference>
<comment type="subcellular location">
    <subcellularLocation>
        <location evidence="1">Membrane</location>
        <topology evidence="1">Multi-pass membrane protein</topology>
    </subcellularLocation>
</comment>
<reference evidence="15" key="3">
    <citation type="submission" date="2020-11" db="EMBL/GenBank/DDBJ databases">
        <title>Intraspecies plasmid and genomic variation of Mycobacterium kubicae revealed by the complete genome sequences of two clinical isolates.</title>
        <authorList>
            <person name="Hendrix J.R."/>
            <person name="Epperson L.E."/>
            <person name="Honda J.R."/>
            <person name="Strong M."/>
        </authorList>
    </citation>
    <scope>NUCLEOTIDE SEQUENCE</scope>
    <source>
        <strain evidence="15">JCM 13573</strain>
    </source>
</reference>
<evidence type="ECO:0000256" key="12">
    <source>
        <dbReference type="ARBA" id="ARBA00034430"/>
    </source>
</evidence>
<dbReference type="GO" id="GO:0015252">
    <property type="term" value="F:proton channel activity"/>
    <property type="evidence" value="ECO:0007669"/>
    <property type="project" value="InterPro"/>
</dbReference>
<evidence type="ECO:0000256" key="2">
    <source>
        <dbReference type="ARBA" id="ARBA00006920"/>
    </source>
</evidence>
<protein>
    <submittedName>
        <fullName evidence="14">DUF1211 domain-containing membrane protein</fullName>
    </submittedName>
    <submittedName>
        <fullName evidence="15">DUF1211 domain-containing protein</fullName>
    </submittedName>
</protein>
<comment type="similarity">
    <text evidence="2">Belongs to the TMEM175 family.</text>
</comment>
<evidence type="ECO:0000256" key="5">
    <source>
        <dbReference type="ARBA" id="ARBA00022692"/>
    </source>
</evidence>
<evidence type="ECO:0000313" key="14">
    <source>
        <dbReference type="EMBL" id="GFG66249.1"/>
    </source>
</evidence>
<feature type="transmembrane region" description="Helical" evidence="13">
    <location>
        <begin position="75"/>
        <end position="95"/>
    </location>
</feature>
<dbReference type="GO" id="GO:0005267">
    <property type="term" value="F:potassium channel activity"/>
    <property type="evidence" value="ECO:0007669"/>
    <property type="project" value="UniProtKB-KW"/>
</dbReference>
<evidence type="ECO:0000313" key="16">
    <source>
        <dbReference type="Proteomes" id="UP000465306"/>
    </source>
</evidence>
<keyword evidence="3" id="KW-0813">Transport</keyword>
<keyword evidence="9" id="KW-0406">Ion transport</keyword>
<evidence type="ECO:0000256" key="9">
    <source>
        <dbReference type="ARBA" id="ARBA00023065"/>
    </source>
</evidence>
<evidence type="ECO:0000256" key="4">
    <source>
        <dbReference type="ARBA" id="ARBA00022538"/>
    </source>
</evidence>
<dbReference type="PANTHER" id="PTHR31462:SF5">
    <property type="entry name" value="ENDOSOMAL_LYSOSOMAL PROTON CHANNEL TMEM175"/>
    <property type="match status" value="1"/>
</dbReference>
<evidence type="ECO:0000256" key="1">
    <source>
        <dbReference type="ARBA" id="ARBA00004141"/>
    </source>
</evidence>
<dbReference type="EMBL" id="BLKU01000005">
    <property type="protein sequence ID" value="GFG66249.1"/>
    <property type="molecule type" value="Genomic_DNA"/>
</dbReference>
<keyword evidence="7" id="KW-0630">Potassium</keyword>
<gene>
    <name evidence="15" type="ORF">I2456_24930</name>
    <name evidence="14" type="ORF">MKUB_37390</name>
</gene>
<feature type="transmembrane region" description="Helical" evidence="13">
    <location>
        <begin position="153"/>
        <end position="185"/>
    </location>
</feature>
<keyword evidence="10 13" id="KW-0472">Membrane</keyword>
<name>A0AAX1JAL5_9MYCO</name>
<proteinExistence type="inferred from homology"/>
<evidence type="ECO:0000256" key="10">
    <source>
        <dbReference type="ARBA" id="ARBA00023136"/>
    </source>
</evidence>
<keyword evidence="6" id="KW-0631">Potassium channel</keyword>
<keyword evidence="8 13" id="KW-1133">Transmembrane helix</keyword>
<dbReference type="Pfam" id="PF06736">
    <property type="entry name" value="TMEM175"/>
    <property type="match status" value="1"/>
</dbReference>
<evidence type="ECO:0000256" key="6">
    <source>
        <dbReference type="ARBA" id="ARBA00022826"/>
    </source>
</evidence>
<dbReference type="InterPro" id="IPR010617">
    <property type="entry name" value="TMEM175-like"/>
</dbReference>
<dbReference type="PANTHER" id="PTHR31462">
    <property type="entry name" value="ENDOSOMAL/LYSOSOMAL POTASSIUM CHANNEL TMEM175"/>
    <property type="match status" value="1"/>
</dbReference>
<feature type="transmembrane region" description="Helical" evidence="13">
    <location>
        <begin position="110"/>
        <end position="132"/>
    </location>
</feature>
<evidence type="ECO:0000256" key="8">
    <source>
        <dbReference type="ARBA" id="ARBA00022989"/>
    </source>
</evidence>
<keyword evidence="4" id="KW-0633">Potassium transport</keyword>
<dbReference type="KEGG" id="mku:I2456_24930"/>
<evidence type="ECO:0000256" key="7">
    <source>
        <dbReference type="ARBA" id="ARBA00022958"/>
    </source>
</evidence>
<dbReference type="Proteomes" id="UP000465306">
    <property type="component" value="Unassembled WGS sequence"/>
</dbReference>